<accession>A0A9P7AAU5</accession>
<dbReference type="Pfam" id="PF00400">
    <property type="entry name" value="WD40"/>
    <property type="match status" value="3"/>
</dbReference>
<dbReference type="PRINTS" id="PR00320">
    <property type="entry name" value="GPROTEINBRPT"/>
</dbReference>
<protein>
    <submittedName>
        <fullName evidence="4">WD40-repeat-containing domain protein</fullName>
    </submittedName>
</protein>
<keyword evidence="1 3" id="KW-0853">WD repeat</keyword>
<evidence type="ECO:0000313" key="4">
    <source>
        <dbReference type="EMBL" id="KAG1784782.1"/>
    </source>
</evidence>
<dbReference type="OrthoDB" id="2686672at2759"/>
<dbReference type="GeneID" id="64603584"/>
<name>A0A9P7AAU5_9AGAM</name>
<dbReference type="InterPro" id="IPR001680">
    <property type="entry name" value="WD40_rpt"/>
</dbReference>
<feature type="repeat" description="WD" evidence="3">
    <location>
        <begin position="130"/>
        <end position="158"/>
    </location>
</feature>
<reference evidence="4" key="1">
    <citation type="journal article" date="2020" name="New Phytol.">
        <title>Comparative genomics reveals dynamic genome evolution in host specialist ectomycorrhizal fungi.</title>
        <authorList>
            <person name="Lofgren L.A."/>
            <person name="Nguyen N.H."/>
            <person name="Vilgalys R."/>
            <person name="Ruytinx J."/>
            <person name="Liao H.L."/>
            <person name="Branco S."/>
            <person name="Kuo A."/>
            <person name="LaButti K."/>
            <person name="Lipzen A."/>
            <person name="Andreopoulos W."/>
            <person name="Pangilinan J."/>
            <person name="Riley R."/>
            <person name="Hundley H."/>
            <person name="Na H."/>
            <person name="Barry K."/>
            <person name="Grigoriev I.V."/>
            <person name="Stajich J.E."/>
            <person name="Kennedy P.G."/>
        </authorList>
    </citation>
    <scope>NUCLEOTIDE SEQUENCE</scope>
    <source>
        <strain evidence="4">S12</strain>
    </source>
</reference>
<dbReference type="PROSITE" id="PS50294">
    <property type="entry name" value="WD_REPEATS_REGION"/>
    <property type="match status" value="3"/>
</dbReference>
<comment type="caution">
    <text evidence="4">The sequence shown here is derived from an EMBL/GenBank/DDBJ whole genome shotgun (WGS) entry which is preliminary data.</text>
</comment>
<dbReference type="Proteomes" id="UP000719766">
    <property type="component" value="Unassembled WGS sequence"/>
</dbReference>
<proteinExistence type="predicted"/>
<dbReference type="Gene3D" id="2.130.10.10">
    <property type="entry name" value="YVTN repeat-like/Quinoprotein amine dehydrogenase"/>
    <property type="match status" value="2"/>
</dbReference>
<dbReference type="InterPro" id="IPR036322">
    <property type="entry name" value="WD40_repeat_dom_sf"/>
</dbReference>
<dbReference type="PROSITE" id="PS50082">
    <property type="entry name" value="WD_REPEATS_2"/>
    <property type="match status" value="3"/>
</dbReference>
<dbReference type="InterPro" id="IPR020472">
    <property type="entry name" value="WD40_PAC1"/>
</dbReference>
<feature type="repeat" description="WD" evidence="3">
    <location>
        <begin position="41"/>
        <end position="73"/>
    </location>
</feature>
<dbReference type="InterPro" id="IPR015943">
    <property type="entry name" value="WD40/YVTN_repeat-like_dom_sf"/>
</dbReference>
<gene>
    <name evidence="4" type="ORF">HD556DRAFT_181400</name>
</gene>
<dbReference type="PANTHER" id="PTHR19848">
    <property type="entry name" value="WD40 REPEAT PROTEIN"/>
    <property type="match status" value="1"/>
</dbReference>
<feature type="repeat" description="WD" evidence="3">
    <location>
        <begin position="259"/>
        <end position="300"/>
    </location>
</feature>
<evidence type="ECO:0000256" key="2">
    <source>
        <dbReference type="ARBA" id="ARBA00022737"/>
    </source>
</evidence>
<keyword evidence="2" id="KW-0677">Repeat</keyword>
<dbReference type="AlphaFoldDB" id="A0A9P7AAU5"/>
<evidence type="ECO:0000256" key="1">
    <source>
        <dbReference type="ARBA" id="ARBA00022574"/>
    </source>
</evidence>
<evidence type="ECO:0000313" key="5">
    <source>
        <dbReference type="Proteomes" id="UP000719766"/>
    </source>
</evidence>
<dbReference type="SUPFAM" id="SSF50978">
    <property type="entry name" value="WD40 repeat-like"/>
    <property type="match status" value="1"/>
</dbReference>
<sequence>MFSGRSVTASGSSRPVVPVKGWILAPVLDISGHEDRDDTPSISYFPDGKRIVSGSRDRTIREWDIEQGREIKRARDVCERQVYTVRVSRDGRWVVSAGGNFMISGELKVREVETGTVRTFEGHRLVLTSINCIDISGDSTLLASGSSDGTIRIWSLETCNLVAGPFRSLNWVVGAVRFSQDSKKLTLKSNGGRCLEVWDIQSQKLLVYREGYWEPGDVPAFWTTKDTDIVTAFSFEVGAQIKTIYAFDASTLETTGAPFAGHTKIITSIALSLDCALLASAARDNTINFWAFESRQLLASFDSGSTICQLILSPNLCQLVCTTENDNSIYLYDTPPEILACIQPVPQDRTISSRSLFLTDVLIPPFSFIPLH</sequence>
<dbReference type="RefSeq" id="XP_041152267.1">
    <property type="nucleotide sequence ID" value="XM_041309820.1"/>
</dbReference>
<dbReference type="PANTHER" id="PTHR19848:SF8">
    <property type="entry name" value="F-BOX AND WD REPEAT DOMAIN CONTAINING 7"/>
    <property type="match status" value="1"/>
</dbReference>
<dbReference type="EMBL" id="JABBWE010000129">
    <property type="protein sequence ID" value="KAG1784782.1"/>
    <property type="molecule type" value="Genomic_DNA"/>
</dbReference>
<keyword evidence="5" id="KW-1185">Reference proteome</keyword>
<organism evidence="4 5">
    <name type="scientific">Suillus plorans</name>
    <dbReference type="NCBI Taxonomy" id="116603"/>
    <lineage>
        <taxon>Eukaryota</taxon>
        <taxon>Fungi</taxon>
        <taxon>Dikarya</taxon>
        <taxon>Basidiomycota</taxon>
        <taxon>Agaricomycotina</taxon>
        <taxon>Agaricomycetes</taxon>
        <taxon>Agaricomycetidae</taxon>
        <taxon>Boletales</taxon>
        <taxon>Suillineae</taxon>
        <taxon>Suillaceae</taxon>
        <taxon>Suillus</taxon>
    </lineage>
</organism>
<dbReference type="SMART" id="SM00320">
    <property type="entry name" value="WD40"/>
    <property type="match status" value="5"/>
</dbReference>
<evidence type="ECO:0000256" key="3">
    <source>
        <dbReference type="PROSITE-ProRule" id="PRU00221"/>
    </source>
</evidence>